<name>X0Y8Y7_9ZZZZ</name>
<organism evidence="2">
    <name type="scientific">marine sediment metagenome</name>
    <dbReference type="NCBI Taxonomy" id="412755"/>
    <lineage>
        <taxon>unclassified sequences</taxon>
        <taxon>metagenomes</taxon>
        <taxon>ecological metagenomes</taxon>
    </lineage>
</organism>
<dbReference type="GO" id="GO:0009288">
    <property type="term" value="C:bacterial-type flagellum"/>
    <property type="evidence" value="ECO:0007669"/>
    <property type="project" value="InterPro"/>
</dbReference>
<feature type="domain" description="Flagellin N-terminal" evidence="1">
    <location>
        <begin position="4"/>
        <end position="108"/>
    </location>
</feature>
<dbReference type="InterPro" id="IPR001492">
    <property type="entry name" value="Flagellin"/>
</dbReference>
<feature type="non-terminal residue" evidence="2">
    <location>
        <position position="111"/>
    </location>
</feature>
<evidence type="ECO:0000259" key="1">
    <source>
        <dbReference type="Pfam" id="PF00669"/>
    </source>
</evidence>
<dbReference type="EMBL" id="BARS01051417">
    <property type="protein sequence ID" value="GAG45193.1"/>
    <property type="molecule type" value="Genomic_DNA"/>
</dbReference>
<accession>X0Y8Y7</accession>
<dbReference type="PANTHER" id="PTHR42792">
    <property type="entry name" value="FLAGELLIN"/>
    <property type="match status" value="1"/>
</dbReference>
<dbReference type="PRINTS" id="PR00207">
    <property type="entry name" value="FLAGELLIN"/>
</dbReference>
<gene>
    <name evidence="2" type="ORF">S01H1_76596</name>
</gene>
<dbReference type="SUPFAM" id="SSF64518">
    <property type="entry name" value="Phase 1 flagellin"/>
    <property type="match status" value="1"/>
</dbReference>
<dbReference type="InterPro" id="IPR001029">
    <property type="entry name" value="Flagellin_N"/>
</dbReference>
<reference evidence="2" key="1">
    <citation type="journal article" date="2014" name="Front. Microbiol.">
        <title>High frequency of phylogenetically diverse reductive dehalogenase-homologous genes in deep subseafloor sedimentary metagenomes.</title>
        <authorList>
            <person name="Kawai M."/>
            <person name="Futagami T."/>
            <person name="Toyoda A."/>
            <person name="Takaki Y."/>
            <person name="Nishi S."/>
            <person name="Hori S."/>
            <person name="Arai W."/>
            <person name="Tsubouchi T."/>
            <person name="Morono Y."/>
            <person name="Uchiyama I."/>
            <person name="Ito T."/>
            <person name="Fujiyama A."/>
            <person name="Inagaki F."/>
            <person name="Takami H."/>
        </authorList>
    </citation>
    <scope>NUCLEOTIDE SEQUENCE</scope>
    <source>
        <strain evidence="2">Expedition CK06-06</strain>
    </source>
</reference>
<dbReference type="Gene3D" id="1.20.1330.10">
    <property type="entry name" value="f41 fragment of flagellin, N-terminal domain"/>
    <property type="match status" value="1"/>
</dbReference>
<evidence type="ECO:0000313" key="2">
    <source>
        <dbReference type="EMBL" id="GAG45193.1"/>
    </source>
</evidence>
<dbReference type="Pfam" id="PF00669">
    <property type="entry name" value="Flagellin_N"/>
    <property type="match status" value="1"/>
</dbReference>
<proteinExistence type="predicted"/>
<dbReference type="AlphaFoldDB" id="X0Y8Y7"/>
<comment type="caution">
    <text evidence="2">The sequence shown here is derived from an EMBL/GenBank/DDBJ whole genome shotgun (WGS) entry which is preliminary data.</text>
</comment>
<sequence>MLAIKNNIMAANAARQLGQSYDALAKSVERLSSGLRIISAKDDAAGLAVRELMRAEIGVLEQGARNAQDAISMIQTFEGAMAVQDEILVRMKQLAEQAATESYSTKGRIQA</sequence>
<dbReference type="PANTHER" id="PTHR42792:SF2">
    <property type="entry name" value="FLAGELLIN"/>
    <property type="match status" value="1"/>
</dbReference>
<dbReference type="GO" id="GO:0005198">
    <property type="term" value="F:structural molecule activity"/>
    <property type="evidence" value="ECO:0007669"/>
    <property type="project" value="InterPro"/>
</dbReference>
<protein>
    <recommendedName>
        <fullName evidence="1">Flagellin N-terminal domain-containing protein</fullName>
    </recommendedName>
</protein>